<dbReference type="InParanoid" id="A0A067P162"/>
<evidence type="ECO:0000256" key="2">
    <source>
        <dbReference type="ARBA" id="ARBA00022857"/>
    </source>
</evidence>
<evidence type="ECO:0000313" key="4">
    <source>
        <dbReference type="EMBL" id="KDQ33859.1"/>
    </source>
</evidence>
<evidence type="ECO:0000256" key="3">
    <source>
        <dbReference type="ARBA" id="ARBA00023002"/>
    </source>
</evidence>
<keyword evidence="2" id="KW-0521">NADP</keyword>
<dbReference type="Gene3D" id="3.40.50.720">
    <property type="entry name" value="NAD(P)-binding Rossmann-like Domain"/>
    <property type="match status" value="1"/>
</dbReference>
<accession>A0A067P162</accession>
<dbReference type="VEuPathDB" id="FungiDB:PLEOSDRAFT_1073980"/>
<name>A0A067P162_PLEO1</name>
<protein>
    <recommendedName>
        <fullName evidence="6">NAD(P)-binding protein</fullName>
    </recommendedName>
</protein>
<dbReference type="FunCoup" id="A0A067P162">
    <property type="interactions" value="150"/>
</dbReference>
<dbReference type="InterPro" id="IPR036291">
    <property type="entry name" value="NAD(P)-bd_dom_sf"/>
</dbReference>
<dbReference type="PANTHER" id="PTHR24320">
    <property type="entry name" value="RETINOL DEHYDROGENASE"/>
    <property type="match status" value="1"/>
</dbReference>
<dbReference type="EMBL" id="KL198004">
    <property type="protein sequence ID" value="KDQ33859.1"/>
    <property type="molecule type" value="Genomic_DNA"/>
</dbReference>
<dbReference type="OrthoDB" id="191139at2759"/>
<dbReference type="Proteomes" id="UP000027073">
    <property type="component" value="Unassembled WGS sequence"/>
</dbReference>
<dbReference type="SUPFAM" id="SSF51735">
    <property type="entry name" value="NAD(P)-binding Rossmann-fold domains"/>
    <property type="match status" value="1"/>
</dbReference>
<dbReference type="GO" id="GO:0016491">
    <property type="term" value="F:oxidoreductase activity"/>
    <property type="evidence" value="ECO:0007669"/>
    <property type="project" value="UniProtKB-KW"/>
</dbReference>
<reference evidence="5" key="1">
    <citation type="journal article" date="2014" name="Proc. Natl. Acad. Sci. U.S.A.">
        <title>Extensive sampling of basidiomycete genomes demonstrates inadequacy of the white-rot/brown-rot paradigm for wood decay fungi.</title>
        <authorList>
            <person name="Riley R."/>
            <person name="Salamov A.A."/>
            <person name="Brown D.W."/>
            <person name="Nagy L.G."/>
            <person name="Floudas D."/>
            <person name="Held B.W."/>
            <person name="Levasseur A."/>
            <person name="Lombard V."/>
            <person name="Morin E."/>
            <person name="Otillar R."/>
            <person name="Lindquist E.A."/>
            <person name="Sun H."/>
            <person name="LaButti K.M."/>
            <person name="Schmutz J."/>
            <person name="Jabbour D."/>
            <person name="Luo H."/>
            <person name="Baker S.E."/>
            <person name="Pisabarro A.G."/>
            <person name="Walton J.D."/>
            <person name="Blanchette R.A."/>
            <person name="Henrissat B."/>
            <person name="Martin F."/>
            <person name="Cullen D."/>
            <person name="Hibbett D.S."/>
            <person name="Grigoriev I.V."/>
        </authorList>
    </citation>
    <scope>NUCLEOTIDE SEQUENCE [LARGE SCALE GENOMIC DNA]</scope>
    <source>
        <strain evidence="5">PC15</strain>
    </source>
</reference>
<dbReference type="Pfam" id="PF00106">
    <property type="entry name" value="adh_short"/>
    <property type="match status" value="1"/>
</dbReference>
<dbReference type="PRINTS" id="PR00081">
    <property type="entry name" value="GDHRDH"/>
</dbReference>
<dbReference type="InterPro" id="IPR002347">
    <property type="entry name" value="SDR_fam"/>
</dbReference>
<gene>
    <name evidence="4" type="ORF">PLEOSDRAFT_1073980</name>
</gene>
<evidence type="ECO:0008006" key="6">
    <source>
        <dbReference type="Google" id="ProtNLM"/>
    </source>
</evidence>
<evidence type="ECO:0000313" key="5">
    <source>
        <dbReference type="Proteomes" id="UP000027073"/>
    </source>
</evidence>
<dbReference type="AlphaFoldDB" id="A0A067P162"/>
<evidence type="ECO:0000256" key="1">
    <source>
        <dbReference type="ARBA" id="ARBA00006484"/>
    </source>
</evidence>
<organism evidence="4 5">
    <name type="scientific">Pleurotus ostreatus (strain PC15)</name>
    <name type="common">Oyster mushroom</name>
    <dbReference type="NCBI Taxonomy" id="1137138"/>
    <lineage>
        <taxon>Eukaryota</taxon>
        <taxon>Fungi</taxon>
        <taxon>Dikarya</taxon>
        <taxon>Basidiomycota</taxon>
        <taxon>Agaricomycotina</taxon>
        <taxon>Agaricomycetes</taxon>
        <taxon>Agaricomycetidae</taxon>
        <taxon>Agaricales</taxon>
        <taxon>Pleurotineae</taxon>
        <taxon>Pleurotaceae</taxon>
        <taxon>Pleurotus</taxon>
    </lineage>
</organism>
<sequence length="320" mass="34795">MPSEGATMGIVQSIFLAIFPGKPKFSVDEIPDLTGQVIIVTGANTGIGKETVKALLAHNAKVYIAARNEEKTRAAIHDLKATTGKEANYLHLDLADLKAIKQAAAEFLSKEQRLHVLFNNGGVMTPPIEQTTADDYDLTFGTNALGHFYFTSLLLPIMSATAKETGKPSRVVTTCSLASFFAGSIDYETLKGASNPKRLKKGSQYMYAQSKFANLVFAVELARRYSAEGIVSIGVNPGNIQSDLQRYFGTLEHIFIDWMLFPTPMGALTQLYAGTALEAEKYSGQFLVPWARPGYMPGPAADAGIGKKLWDWMEAQVAEV</sequence>
<dbReference type="STRING" id="1137138.A0A067P162"/>
<dbReference type="PANTHER" id="PTHR24320:SF236">
    <property type="entry name" value="SHORT-CHAIN DEHYDROGENASE-RELATED"/>
    <property type="match status" value="1"/>
</dbReference>
<proteinExistence type="inferred from homology"/>
<comment type="similarity">
    <text evidence="1">Belongs to the short-chain dehydrogenases/reductases (SDR) family.</text>
</comment>
<dbReference type="HOGENOM" id="CLU_010194_44_6_1"/>
<keyword evidence="3" id="KW-0560">Oxidoreductase</keyword>